<dbReference type="RefSeq" id="WP_078347812.1">
    <property type="nucleotide sequence ID" value="NZ_MBTF01000008.1"/>
</dbReference>
<proteinExistence type="predicted"/>
<reference evidence="1 2" key="1">
    <citation type="submission" date="2016-07" db="EMBL/GenBank/DDBJ databases">
        <title>Genomic analysis of zinc-resistant bacterium Mucilaginibacter pedocola TBZ30.</title>
        <authorList>
            <person name="Huang J."/>
            <person name="Tang J."/>
        </authorList>
    </citation>
    <scope>NUCLEOTIDE SEQUENCE [LARGE SCALE GENOMIC DNA]</scope>
    <source>
        <strain evidence="1 2">TBZ30</strain>
    </source>
</reference>
<dbReference type="OrthoDB" id="1495056at2"/>
<name>A0A1S9PH44_9SPHI</name>
<dbReference type="Proteomes" id="UP000189739">
    <property type="component" value="Unassembled WGS sequence"/>
</dbReference>
<accession>A0A1S9PH44</accession>
<dbReference type="STRING" id="1792845.BC343_26305"/>
<comment type="caution">
    <text evidence="1">The sequence shown here is derived from an EMBL/GenBank/DDBJ whole genome shotgun (WGS) entry which is preliminary data.</text>
</comment>
<gene>
    <name evidence="1" type="ORF">BC343_26305</name>
</gene>
<dbReference type="EMBL" id="MBTF01000008">
    <property type="protein sequence ID" value="OOQ60270.1"/>
    <property type="molecule type" value="Genomic_DNA"/>
</dbReference>
<organism evidence="1 2">
    <name type="scientific">Mucilaginibacter pedocola</name>
    <dbReference type="NCBI Taxonomy" id="1792845"/>
    <lineage>
        <taxon>Bacteria</taxon>
        <taxon>Pseudomonadati</taxon>
        <taxon>Bacteroidota</taxon>
        <taxon>Sphingobacteriia</taxon>
        <taxon>Sphingobacteriales</taxon>
        <taxon>Sphingobacteriaceae</taxon>
        <taxon>Mucilaginibacter</taxon>
    </lineage>
</organism>
<protein>
    <submittedName>
        <fullName evidence="1">Uncharacterized protein</fullName>
    </submittedName>
</protein>
<evidence type="ECO:0000313" key="1">
    <source>
        <dbReference type="EMBL" id="OOQ60270.1"/>
    </source>
</evidence>
<dbReference type="AlphaFoldDB" id="A0A1S9PH44"/>
<keyword evidence="2" id="KW-1185">Reference proteome</keyword>
<evidence type="ECO:0000313" key="2">
    <source>
        <dbReference type="Proteomes" id="UP000189739"/>
    </source>
</evidence>
<sequence length="150" mass="17076">MKLSVVTIFLLIAFGASAQRKRIIFPPPVLGIDKPNFIVFCNVPDHKNERVYTRSYYAGVDEYWSLKAPDSKECPTVKAELDLPDSLEIRPEFLQLLREVHINYTTSYLIIDAIGVYSDSNKAGYGHLGSNKANFKVERLVDVQLVKKKR</sequence>